<dbReference type="EMBL" id="MU866092">
    <property type="protein sequence ID" value="KAK4180978.1"/>
    <property type="molecule type" value="Genomic_DNA"/>
</dbReference>
<name>A0AAN6WF94_9PEZI</name>
<feature type="region of interest" description="Disordered" evidence="1">
    <location>
        <begin position="82"/>
        <end position="104"/>
    </location>
</feature>
<reference evidence="2" key="1">
    <citation type="journal article" date="2023" name="Mol. Phylogenet. Evol.">
        <title>Genome-scale phylogeny and comparative genomics of the fungal order Sordariales.</title>
        <authorList>
            <person name="Hensen N."/>
            <person name="Bonometti L."/>
            <person name="Westerberg I."/>
            <person name="Brannstrom I.O."/>
            <person name="Guillou S."/>
            <person name="Cros-Aarteil S."/>
            <person name="Calhoun S."/>
            <person name="Haridas S."/>
            <person name="Kuo A."/>
            <person name="Mondo S."/>
            <person name="Pangilinan J."/>
            <person name="Riley R."/>
            <person name="LaButti K."/>
            <person name="Andreopoulos B."/>
            <person name="Lipzen A."/>
            <person name="Chen C."/>
            <person name="Yan M."/>
            <person name="Daum C."/>
            <person name="Ng V."/>
            <person name="Clum A."/>
            <person name="Steindorff A."/>
            <person name="Ohm R.A."/>
            <person name="Martin F."/>
            <person name="Silar P."/>
            <person name="Natvig D.O."/>
            <person name="Lalanne C."/>
            <person name="Gautier V."/>
            <person name="Ament-Velasquez S.L."/>
            <person name="Kruys A."/>
            <person name="Hutchinson M.I."/>
            <person name="Powell A.J."/>
            <person name="Barry K."/>
            <person name="Miller A.N."/>
            <person name="Grigoriev I.V."/>
            <person name="Debuchy R."/>
            <person name="Gladieux P."/>
            <person name="Hiltunen Thoren M."/>
            <person name="Johannesson H."/>
        </authorList>
    </citation>
    <scope>NUCLEOTIDE SEQUENCE</scope>
    <source>
        <strain evidence="2">CBS 892.96</strain>
    </source>
</reference>
<protein>
    <submittedName>
        <fullName evidence="2">Uncharacterized protein</fullName>
    </submittedName>
</protein>
<dbReference type="AlphaFoldDB" id="A0AAN6WF94"/>
<comment type="caution">
    <text evidence="2">The sequence shown here is derived from an EMBL/GenBank/DDBJ whole genome shotgun (WGS) entry which is preliminary data.</text>
</comment>
<feature type="compositionally biased region" description="Polar residues" evidence="1">
    <location>
        <begin position="92"/>
        <end position="104"/>
    </location>
</feature>
<organism evidence="2 3">
    <name type="scientific">Triangularia setosa</name>
    <dbReference type="NCBI Taxonomy" id="2587417"/>
    <lineage>
        <taxon>Eukaryota</taxon>
        <taxon>Fungi</taxon>
        <taxon>Dikarya</taxon>
        <taxon>Ascomycota</taxon>
        <taxon>Pezizomycotina</taxon>
        <taxon>Sordariomycetes</taxon>
        <taxon>Sordariomycetidae</taxon>
        <taxon>Sordariales</taxon>
        <taxon>Podosporaceae</taxon>
        <taxon>Triangularia</taxon>
    </lineage>
</organism>
<keyword evidence="3" id="KW-1185">Reference proteome</keyword>
<evidence type="ECO:0000256" key="1">
    <source>
        <dbReference type="SAM" id="MobiDB-lite"/>
    </source>
</evidence>
<proteinExistence type="predicted"/>
<evidence type="ECO:0000313" key="3">
    <source>
        <dbReference type="Proteomes" id="UP001302321"/>
    </source>
</evidence>
<gene>
    <name evidence="2" type="ORF">QBC36DRAFT_351301</name>
</gene>
<sequence>MPAVGRCSSLLFLLSTAHGPSNTTILLDLSTAQSDDGHWSPLPPSNRVVISEVNRLCIFSLPLPILLSFLLSPTPIATPGAPLPVPTAARGSPSTPQGNTYSPQLTPQIGDAGILGGLFWALNISLSLVASLADVVPILPLPLPVSPPDFSSLASSDLASLSSVPPLVSEHGSTRSNPPFSEFGIDPDVELAAGVPRVGVLTLAIAAEVMALVGETFSGTSLAVAAVPALTVELPSLTMAIPVASGLSELPQLLEIPLSELLEVLSQIVGPSNVELVSSVIGVIASTLDGVVLSSEVQSLADAVTVVGGSSEMLVTQEWCSWLIMVDGNVVVASTLYNASQNTAMPEPTADSAPYFTDVPFAGLTIPNLHTPSCRRLANSDCNTPCPGDAMCDCGGDWAMSLWNADGGEVPKV</sequence>
<evidence type="ECO:0000313" key="2">
    <source>
        <dbReference type="EMBL" id="KAK4180978.1"/>
    </source>
</evidence>
<accession>A0AAN6WF94</accession>
<dbReference type="Proteomes" id="UP001302321">
    <property type="component" value="Unassembled WGS sequence"/>
</dbReference>
<reference evidence="2" key="2">
    <citation type="submission" date="2023-05" db="EMBL/GenBank/DDBJ databases">
        <authorList>
            <consortium name="Lawrence Berkeley National Laboratory"/>
            <person name="Steindorff A."/>
            <person name="Hensen N."/>
            <person name="Bonometti L."/>
            <person name="Westerberg I."/>
            <person name="Brannstrom I.O."/>
            <person name="Guillou S."/>
            <person name="Cros-Aarteil S."/>
            <person name="Calhoun S."/>
            <person name="Haridas S."/>
            <person name="Kuo A."/>
            <person name="Mondo S."/>
            <person name="Pangilinan J."/>
            <person name="Riley R."/>
            <person name="Labutti K."/>
            <person name="Andreopoulos B."/>
            <person name="Lipzen A."/>
            <person name="Chen C."/>
            <person name="Yanf M."/>
            <person name="Daum C."/>
            <person name="Ng V."/>
            <person name="Clum A."/>
            <person name="Ohm R."/>
            <person name="Martin F."/>
            <person name="Silar P."/>
            <person name="Natvig D."/>
            <person name="Lalanne C."/>
            <person name="Gautier V."/>
            <person name="Ament-Velasquez S.L."/>
            <person name="Kruys A."/>
            <person name="Hutchinson M.I."/>
            <person name="Powell A.J."/>
            <person name="Barry K."/>
            <person name="Miller A.N."/>
            <person name="Grigoriev I.V."/>
            <person name="Debuchy R."/>
            <person name="Gladieux P."/>
            <person name="Thoren M.H."/>
            <person name="Johannesson H."/>
        </authorList>
    </citation>
    <scope>NUCLEOTIDE SEQUENCE</scope>
    <source>
        <strain evidence="2">CBS 892.96</strain>
    </source>
</reference>